<evidence type="ECO:0000313" key="2">
    <source>
        <dbReference type="EMBL" id="ETP27743.1"/>
    </source>
</evidence>
<dbReference type="AlphaFoldDB" id="W2XZD5"/>
<protein>
    <recommendedName>
        <fullName evidence="1">Tc3 transposase DNA binding domain-containing protein</fullName>
    </recommendedName>
</protein>
<feature type="domain" description="Tc3 transposase DNA binding" evidence="1">
    <location>
        <begin position="8"/>
        <end position="40"/>
    </location>
</feature>
<dbReference type="Gene3D" id="1.10.10.60">
    <property type="entry name" value="Homeodomain-like"/>
    <property type="match status" value="1"/>
</dbReference>
<dbReference type="InterPro" id="IPR025898">
    <property type="entry name" value="Tc3_transposase_DNA-bd_dom"/>
</dbReference>
<dbReference type="GO" id="GO:0003677">
    <property type="term" value="F:DNA binding"/>
    <property type="evidence" value="ECO:0007669"/>
    <property type="project" value="InterPro"/>
</dbReference>
<reference evidence="2 3" key="1">
    <citation type="submission" date="2013-11" db="EMBL/GenBank/DDBJ databases">
        <title>The Genome Sequence of Phytophthora parasitica P10297.</title>
        <authorList>
            <consortium name="The Broad Institute Genomics Platform"/>
            <person name="Russ C."/>
            <person name="Tyler B."/>
            <person name="Panabieres F."/>
            <person name="Shan W."/>
            <person name="Tripathy S."/>
            <person name="Grunwald N."/>
            <person name="Machado M."/>
            <person name="Johnson C.S."/>
            <person name="Walker B."/>
            <person name="Young S.K."/>
            <person name="Zeng Q."/>
            <person name="Gargeya S."/>
            <person name="Fitzgerald M."/>
            <person name="Haas B."/>
            <person name="Abouelleil A."/>
            <person name="Allen A.W."/>
            <person name="Alvarado L."/>
            <person name="Arachchi H.M."/>
            <person name="Berlin A.M."/>
            <person name="Chapman S.B."/>
            <person name="Gainer-Dewar J."/>
            <person name="Goldberg J."/>
            <person name="Griggs A."/>
            <person name="Gujja S."/>
            <person name="Hansen M."/>
            <person name="Howarth C."/>
            <person name="Imamovic A."/>
            <person name="Ireland A."/>
            <person name="Larimer J."/>
            <person name="McCowan C."/>
            <person name="Murphy C."/>
            <person name="Pearson M."/>
            <person name="Poon T.W."/>
            <person name="Priest M."/>
            <person name="Roberts A."/>
            <person name="Saif S."/>
            <person name="Shea T."/>
            <person name="Sisk P."/>
            <person name="Sykes S."/>
            <person name="Wortman J."/>
            <person name="Nusbaum C."/>
            <person name="Birren B."/>
        </authorList>
    </citation>
    <scope>NUCLEOTIDE SEQUENCE [LARGE SCALE GENOMIC DNA]</scope>
    <source>
        <strain evidence="2 3">P10297</strain>
    </source>
</reference>
<dbReference type="Proteomes" id="UP000018948">
    <property type="component" value="Unassembled WGS sequence"/>
</dbReference>
<proteinExistence type="predicted"/>
<name>W2XZD5_PHYNI</name>
<organism evidence="2 3">
    <name type="scientific">Phytophthora nicotianae P10297</name>
    <dbReference type="NCBI Taxonomy" id="1317064"/>
    <lineage>
        <taxon>Eukaryota</taxon>
        <taxon>Sar</taxon>
        <taxon>Stramenopiles</taxon>
        <taxon>Oomycota</taxon>
        <taxon>Peronosporomycetes</taxon>
        <taxon>Peronosporales</taxon>
        <taxon>Peronosporaceae</taxon>
        <taxon>Phytophthora</taxon>
    </lineage>
</organism>
<accession>W2XZD5</accession>
<dbReference type="Pfam" id="PF11427">
    <property type="entry name" value="HTH_Tnp_Tc3_1"/>
    <property type="match status" value="1"/>
</dbReference>
<dbReference type="EMBL" id="ANIY01005505">
    <property type="protein sequence ID" value="ETP27743.1"/>
    <property type="molecule type" value="Genomic_DNA"/>
</dbReference>
<evidence type="ECO:0000259" key="1">
    <source>
        <dbReference type="Pfam" id="PF11427"/>
    </source>
</evidence>
<evidence type="ECO:0000313" key="3">
    <source>
        <dbReference type="Proteomes" id="UP000018948"/>
    </source>
</evidence>
<gene>
    <name evidence="2" type="ORF">F442_22976</name>
</gene>
<comment type="caution">
    <text evidence="2">The sequence shown here is derived from an EMBL/GenBank/DDBJ whole genome shotgun (WGS) entry which is preliminary data.</text>
</comment>
<dbReference type="OrthoDB" id="121441at2759"/>
<sequence>MGKGPPQTDIERGRILGLYESGFSLRKIARHVKRSRDAVHQALYVEQDERPKLGPVALFSDRDFRLLVRTASKGLLSVRQLNVELNLAVS</sequence>
<feature type="non-terminal residue" evidence="2">
    <location>
        <position position="90"/>
    </location>
</feature>